<evidence type="ECO:0000313" key="3">
    <source>
        <dbReference type="Proteomes" id="UP000823388"/>
    </source>
</evidence>
<feature type="region of interest" description="Disordered" evidence="1">
    <location>
        <begin position="26"/>
        <end position="51"/>
    </location>
</feature>
<reference evidence="2" key="1">
    <citation type="submission" date="2020-05" db="EMBL/GenBank/DDBJ databases">
        <title>WGS assembly of Panicum virgatum.</title>
        <authorList>
            <person name="Lovell J.T."/>
            <person name="Jenkins J."/>
            <person name="Shu S."/>
            <person name="Juenger T.E."/>
            <person name="Schmutz J."/>
        </authorList>
    </citation>
    <scope>NUCLEOTIDE SEQUENCE</scope>
    <source>
        <strain evidence="2">AP13</strain>
    </source>
</reference>
<gene>
    <name evidence="2" type="ORF">PVAP13_9KG411951</name>
</gene>
<proteinExistence type="predicted"/>
<comment type="caution">
    <text evidence="2">The sequence shown here is derived from an EMBL/GenBank/DDBJ whole genome shotgun (WGS) entry which is preliminary data.</text>
</comment>
<protein>
    <submittedName>
        <fullName evidence="2">Uncharacterized protein</fullName>
    </submittedName>
</protein>
<feature type="compositionally biased region" description="Basic and acidic residues" evidence="1">
    <location>
        <begin position="117"/>
        <end position="130"/>
    </location>
</feature>
<evidence type="ECO:0000313" key="2">
    <source>
        <dbReference type="EMBL" id="KAG2551681.1"/>
    </source>
</evidence>
<dbReference type="Proteomes" id="UP000823388">
    <property type="component" value="Chromosome 9K"/>
</dbReference>
<dbReference type="AlphaFoldDB" id="A0A8T0NNY6"/>
<accession>A0A8T0NNY6</accession>
<evidence type="ECO:0000256" key="1">
    <source>
        <dbReference type="SAM" id="MobiDB-lite"/>
    </source>
</evidence>
<dbReference type="EMBL" id="CM029053">
    <property type="protein sequence ID" value="KAG2551681.1"/>
    <property type="molecule type" value="Genomic_DNA"/>
</dbReference>
<sequence>MEFNWLELLSSEISDPENISVSARLDGEPEPSLAVVSPLADGGGGSGGDNTFQNAEHPHQGQLVDWDTLQIVERQDEEEGRMELIDEDQMYVLLGLRDEDDKADQAAKEAVAAASADGDKGKAPAMEDTHGAAIPVDDDIPGERMILYDPNKPSMDLAAQATLAIVFRTVTSAGKKNIKRSTAFSSSKFTLWHNCASATEDTHQKPFCIPISCSSAITKCQK</sequence>
<organism evidence="2 3">
    <name type="scientific">Panicum virgatum</name>
    <name type="common">Blackwell switchgrass</name>
    <dbReference type="NCBI Taxonomy" id="38727"/>
    <lineage>
        <taxon>Eukaryota</taxon>
        <taxon>Viridiplantae</taxon>
        <taxon>Streptophyta</taxon>
        <taxon>Embryophyta</taxon>
        <taxon>Tracheophyta</taxon>
        <taxon>Spermatophyta</taxon>
        <taxon>Magnoliopsida</taxon>
        <taxon>Liliopsida</taxon>
        <taxon>Poales</taxon>
        <taxon>Poaceae</taxon>
        <taxon>PACMAD clade</taxon>
        <taxon>Panicoideae</taxon>
        <taxon>Panicodae</taxon>
        <taxon>Paniceae</taxon>
        <taxon>Panicinae</taxon>
        <taxon>Panicum</taxon>
        <taxon>Panicum sect. Hiantes</taxon>
    </lineage>
</organism>
<feature type="region of interest" description="Disordered" evidence="1">
    <location>
        <begin position="109"/>
        <end position="137"/>
    </location>
</feature>
<keyword evidence="3" id="KW-1185">Reference proteome</keyword>
<name>A0A8T0NNY6_PANVG</name>